<name>A0A387B9F8_9MICO</name>
<dbReference type="RefSeq" id="WP_120761918.1">
    <property type="nucleotide sequence ID" value="NZ_CP032630.1"/>
</dbReference>
<evidence type="ECO:0000256" key="9">
    <source>
        <dbReference type="SAM" id="MobiDB-lite"/>
    </source>
</evidence>
<gene>
    <name evidence="12" type="ORF">D7I47_04365</name>
</gene>
<feature type="domain" description="Dyp-type peroxidase N-terminal" evidence="10">
    <location>
        <begin position="52"/>
        <end position="188"/>
    </location>
</feature>
<dbReference type="PANTHER" id="PTHR30521:SF4">
    <property type="entry name" value="DEFERROCHELATASE"/>
    <property type="match status" value="1"/>
</dbReference>
<keyword evidence="5" id="KW-0732">Signal</keyword>
<evidence type="ECO:0000256" key="8">
    <source>
        <dbReference type="ARBA" id="ARBA00025737"/>
    </source>
</evidence>
<keyword evidence="6" id="KW-0560">Oxidoreductase</keyword>
<keyword evidence="13" id="KW-1185">Reference proteome</keyword>
<feature type="region of interest" description="Disordered" evidence="9">
    <location>
        <begin position="251"/>
        <end position="273"/>
    </location>
</feature>
<evidence type="ECO:0000256" key="4">
    <source>
        <dbReference type="ARBA" id="ARBA00022723"/>
    </source>
</evidence>
<evidence type="ECO:0000256" key="3">
    <source>
        <dbReference type="ARBA" id="ARBA00022617"/>
    </source>
</evidence>
<dbReference type="GO" id="GO:0046872">
    <property type="term" value="F:metal ion binding"/>
    <property type="evidence" value="ECO:0007669"/>
    <property type="project" value="UniProtKB-KW"/>
</dbReference>
<dbReference type="NCBIfam" id="TIGR01413">
    <property type="entry name" value="Dyp_perox_fam"/>
    <property type="match status" value="1"/>
</dbReference>
<dbReference type="Pfam" id="PF04261">
    <property type="entry name" value="Dyp_perox_N"/>
    <property type="match status" value="1"/>
</dbReference>
<dbReference type="InterPro" id="IPR006311">
    <property type="entry name" value="TAT_signal"/>
</dbReference>
<comment type="similarity">
    <text evidence="8">Belongs to the DyP-type peroxidase family.</text>
</comment>
<dbReference type="AlphaFoldDB" id="A0A387B9F8"/>
<accession>A0A387B9F8</accession>
<evidence type="ECO:0000259" key="11">
    <source>
        <dbReference type="Pfam" id="PF20628"/>
    </source>
</evidence>
<dbReference type="InterPro" id="IPR011008">
    <property type="entry name" value="Dimeric_a/b-barrel"/>
</dbReference>
<protein>
    <submittedName>
        <fullName evidence="12">Dyp-type peroxidase</fullName>
    </submittedName>
</protein>
<dbReference type="InterPro" id="IPR006314">
    <property type="entry name" value="Dyp_peroxidase"/>
</dbReference>
<evidence type="ECO:0000256" key="1">
    <source>
        <dbReference type="ARBA" id="ARBA00001970"/>
    </source>
</evidence>
<feature type="domain" description="Dyp-type peroxidase C-terminal" evidence="11">
    <location>
        <begin position="197"/>
        <end position="366"/>
    </location>
</feature>
<keyword evidence="2 12" id="KW-0575">Peroxidase</keyword>
<dbReference type="GO" id="GO:0020037">
    <property type="term" value="F:heme binding"/>
    <property type="evidence" value="ECO:0007669"/>
    <property type="project" value="InterPro"/>
</dbReference>
<evidence type="ECO:0000256" key="6">
    <source>
        <dbReference type="ARBA" id="ARBA00023002"/>
    </source>
</evidence>
<evidence type="ECO:0000313" key="12">
    <source>
        <dbReference type="EMBL" id="AYF97569.1"/>
    </source>
</evidence>
<evidence type="ECO:0000259" key="10">
    <source>
        <dbReference type="Pfam" id="PF04261"/>
    </source>
</evidence>
<keyword evidence="4" id="KW-0479">Metal-binding</keyword>
<reference evidence="13" key="1">
    <citation type="submission" date="2018-09" db="EMBL/GenBank/DDBJ databases">
        <title>Genome sequencing of strain 2DFWR-13.</title>
        <authorList>
            <person name="Heo J."/>
            <person name="Kim S.-J."/>
            <person name="Kwon S.-W."/>
        </authorList>
    </citation>
    <scope>NUCLEOTIDE SEQUENCE [LARGE SCALE GENOMIC DNA]</scope>
    <source>
        <strain evidence="13">2DFWR-13</strain>
    </source>
</reference>
<dbReference type="OrthoDB" id="9781066at2"/>
<dbReference type="KEGG" id="lyd:D7I47_04365"/>
<evidence type="ECO:0000256" key="2">
    <source>
        <dbReference type="ARBA" id="ARBA00022559"/>
    </source>
</evidence>
<sequence>MSDETEPTELSRRALIVGAGATAAAVGGAIGFRAVAGEQTPATGVPALGAQQAGVTRPAMPQQHCLVVVADLDTTALRTTLGALGTQIALMTDPSRGLADLTPDGPGDLTVTVGIGPGALGASGHSELATLLELPEFAGDAALPADRRGGELLLGVNASDPTILEPVASWLMEQVGGARMRWSEFGYRGTPVEGVGRNPFGYFDGIIVPRSEQELRDDVMIAEGPLAGGTICVMRRFRLDVEGFRRLSPAERDATVGREQATGAPLSGGARDDQVDLDAKTPDGALLVPARAHARAAHPSFTGSALMLRRSYSYRASDDDHGHLFISYQNDVQTFARTQLRLDETDALMAFATPTATAAFAILPGMRDGSDLGASLF</sequence>
<evidence type="ECO:0000256" key="5">
    <source>
        <dbReference type="ARBA" id="ARBA00022729"/>
    </source>
</evidence>
<dbReference type="InterPro" id="IPR048328">
    <property type="entry name" value="Dyp_perox_C"/>
</dbReference>
<organism evidence="12 13">
    <name type="scientific">Protaetiibacter intestinalis</name>
    <dbReference type="NCBI Taxonomy" id="2419774"/>
    <lineage>
        <taxon>Bacteria</taxon>
        <taxon>Bacillati</taxon>
        <taxon>Actinomycetota</taxon>
        <taxon>Actinomycetes</taxon>
        <taxon>Micrococcales</taxon>
        <taxon>Microbacteriaceae</taxon>
        <taxon>Protaetiibacter</taxon>
    </lineage>
</organism>
<dbReference type="InterPro" id="IPR048327">
    <property type="entry name" value="Dyp_perox_N"/>
</dbReference>
<dbReference type="GO" id="GO:0004601">
    <property type="term" value="F:peroxidase activity"/>
    <property type="evidence" value="ECO:0007669"/>
    <property type="project" value="UniProtKB-KW"/>
</dbReference>
<dbReference type="SUPFAM" id="SSF54909">
    <property type="entry name" value="Dimeric alpha+beta barrel"/>
    <property type="match status" value="1"/>
</dbReference>
<dbReference type="PROSITE" id="PS51318">
    <property type="entry name" value="TAT"/>
    <property type="match status" value="1"/>
</dbReference>
<dbReference type="PANTHER" id="PTHR30521">
    <property type="entry name" value="DEFERROCHELATASE/PEROXIDASE"/>
    <property type="match status" value="1"/>
</dbReference>
<comment type="cofactor">
    <cofactor evidence="1">
        <name>heme b</name>
        <dbReference type="ChEBI" id="CHEBI:60344"/>
    </cofactor>
</comment>
<evidence type="ECO:0000256" key="7">
    <source>
        <dbReference type="ARBA" id="ARBA00023004"/>
    </source>
</evidence>
<dbReference type="PROSITE" id="PS51404">
    <property type="entry name" value="DYP_PEROXIDASE"/>
    <property type="match status" value="1"/>
</dbReference>
<dbReference type="GO" id="GO:0005829">
    <property type="term" value="C:cytosol"/>
    <property type="evidence" value="ECO:0007669"/>
    <property type="project" value="TreeGrafter"/>
</dbReference>
<dbReference type="Pfam" id="PF20628">
    <property type="entry name" value="Dyp_perox_C"/>
    <property type="match status" value="1"/>
</dbReference>
<dbReference type="Proteomes" id="UP000278886">
    <property type="component" value="Chromosome"/>
</dbReference>
<keyword evidence="7" id="KW-0408">Iron</keyword>
<proteinExistence type="inferred from homology"/>
<evidence type="ECO:0000313" key="13">
    <source>
        <dbReference type="Proteomes" id="UP000278886"/>
    </source>
</evidence>
<dbReference type="EMBL" id="CP032630">
    <property type="protein sequence ID" value="AYF97569.1"/>
    <property type="molecule type" value="Genomic_DNA"/>
</dbReference>
<keyword evidence="3" id="KW-0349">Heme</keyword>